<accession>A0A2Z4YIY8</accession>
<sequence length="213" mass="22945">MRERSVSKGSGYGDTMAVAIIAGGKRGHHARCCVILFLCVCRACGGRAASELGNALFKIARANAAVPLTPGSLDDANQNHEMLAQFSVSEAWTGDFSSGMLRLGEWSAMLHGLAAQECGLLSLIRCYDAKERGHILELFEQAATLCSSFCFSTTIIMPNGFRQPLFCMGESNGLEQKYSGSMVGVFIFPRFKLEGASQITTAPRVFSDAQKTL</sequence>
<reference evidence="1 2" key="1">
    <citation type="submission" date="2018-07" db="EMBL/GenBank/DDBJ databases">
        <title>Rhizobium leguminosarum strain:ATCC 14479 Genome sequencing and assembly.</title>
        <authorList>
            <person name="Chakraborty R."/>
        </authorList>
    </citation>
    <scope>NUCLEOTIDE SEQUENCE [LARGE SCALE GENOMIC DNA]</scope>
    <source>
        <strain evidence="1 2">ATCC 14479</strain>
    </source>
</reference>
<dbReference type="AlphaFoldDB" id="A0A2Z4YIY8"/>
<dbReference type="Proteomes" id="UP000251166">
    <property type="component" value="Chromosome"/>
</dbReference>
<dbReference type="EMBL" id="CP030760">
    <property type="protein sequence ID" value="AXA41430.1"/>
    <property type="molecule type" value="Genomic_DNA"/>
</dbReference>
<evidence type="ECO:0000313" key="2">
    <source>
        <dbReference type="Proteomes" id="UP000251166"/>
    </source>
</evidence>
<gene>
    <name evidence="1" type="ORF">DLJ82_3865</name>
</gene>
<organism evidence="1 2">
    <name type="scientific">Rhizobium leguminosarum</name>
    <dbReference type="NCBI Taxonomy" id="384"/>
    <lineage>
        <taxon>Bacteria</taxon>
        <taxon>Pseudomonadati</taxon>
        <taxon>Pseudomonadota</taxon>
        <taxon>Alphaproteobacteria</taxon>
        <taxon>Hyphomicrobiales</taxon>
        <taxon>Rhizobiaceae</taxon>
        <taxon>Rhizobium/Agrobacterium group</taxon>
        <taxon>Rhizobium</taxon>
    </lineage>
</organism>
<name>A0A2Z4YIY8_RHILE</name>
<proteinExistence type="predicted"/>
<protein>
    <submittedName>
        <fullName evidence="1">Uncharacterized protein</fullName>
    </submittedName>
</protein>
<evidence type="ECO:0000313" key="1">
    <source>
        <dbReference type="EMBL" id="AXA41430.1"/>
    </source>
</evidence>